<protein>
    <recommendedName>
        <fullName evidence="4">ATP synthase F0 subunit 8</fullName>
    </recommendedName>
</protein>
<name>A0ABN8QG97_9CNID</name>
<keyword evidence="3" id="KW-1185">Reference proteome</keyword>
<gene>
    <name evidence="2" type="ORF">PEVE_00004521</name>
</gene>
<sequence length="131" mass="15696">MEEAGKWKQFSLYSSKKLLTESTNRYTKKENHLRQGLYFKNRSAELSYMMKLQLAALILLVTSLVITEAYFLRLHNHMPANSRKRESILEKKRISDSKFEGEINKRLWPWKASKDETWIRKSVNDNNWPWT</sequence>
<comment type="caution">
    <text evidence="2">The sequence shown here is derived from an EMBL/GenBank/DDBJ whole genome shotgun (WGS) entry which is preliminary data.</text>
</comment>
<evidence type="ECO:0000313" key="3">
    <source>
        <dbReference type="Proteomes" id="UP001159427"/>
    </source>
</evidence>
<dbReference type="Proteomes" id="UP001159427">
    <property type="component" value="Unassembled WGS sequence"/>
</dbReference>
<evidence type="ECO:0000313" key="2">
    <source>
        <dbReference type="EMBL" id="CAH3163116.1"/>
    </source>
</evidence>
<keyword evidence="1" id="KW-0812">Transmembrane</keyword>
<reference evidence="2 3" key="1">
    <citation type="submission" date="2022-05" db="EMBL/GenBank/DDBJ databases">
        <authorList>
            <consortium name="Genoscope - CEA"/>
            <person name="William W."/>
        </authorList>
    </citation>
    <scope>NUCLEOTIDE SEQUENCE [LARGE SCALE GENOMIC DNA]</scope>
</reference>
<keyword evidence="1" id="KW-0472">Membrane</keyword>
<keyword evidence="1" id="KW-1133">Transmembrane helix</keyword>
<accession>A0ABN8QG97</accession>
<feature type="transmembrane region" description="Helical" evidence="1">
    <location>
        <begin position="52"/>
        <end position="72"/>
    </location>
</feature>
<evidence type="ECO:0000256" key="1">
    <source>
        <dbReference type="SAM" id="Phobius"/>
    </source>
</evidence>
<dbReference type="EMBL" id="CALNXI010001281">
    <property type="protein sequence ID" value="CAH3163116.1"/>
    <property type="molecule type" value="Genomic_DNA"/>
</dbReference>
<proteinExistence type="predicted"/>
<evidence type="ECO:0008006" key="4">
    <source>
        <dbReference type="Google" id="ProtNLM"/>
    </source>
</evidence>
<organism evidence="2 3">
    <name type="scientific">Porites evermanni</name>
    <dbReference type="NCBI Taxonomy" id="104178"/>
    <lineage>
        <taxon>Eukaryota</taxon>
        <taxon>Metazoa</taxon>
        <taxon>Cnidaria</taxon>
        <taxon>Anthozoa</taxon>
        <taxon>Hexacorallia</taxon>
        <taxon>Scleractinia</taxon>
        <taxon>Fungiina</taxon>
        <taxon>Poritidae</taxon>
        <taxon>Porites</taxon>
    </lineage>
</organism>